<comment type="caution">
    <text evidence="2">The sequence shown here is derived from an EMBL/GenBank/DDBJ whole genome shotgun (WGS) entry which is preliminary data.</text>
</comment>
<feature type="region of interest" description="Disordered" evidence="1">
    <location>
        <begin position="105"/>
        <end position="143"/>
    </location>
</feature>
<keyword evidence="3" id="KW-1185">Reference proteome</keyword>
<dbReference type="EMBL" id="JAACJP010000030">
    <property type="protein sequence ID" value="KAF5376108.1"/>
    <property type="molecule type" value="Genomic_DNA"/>
</dbReference>
<evidence type="ECO:0000313" key="3">
    <source>
        <dbReference type="Proteomes" id="UP000565441"/>
    </source>
</evidence>
<proteinExistence type="predicted"/>
<protein>
    <submittedName>
        <fullName evidence="2">Uncharacterized protein</fullName>
    </submittedName>
</protein>
<evidence type="ECO:0000313" key="2">
    <source>
        <dbReference type="EMBL" id="KAF5376108.1"/>
    </source>
</evidence>
<name>A0A8H5H3L5_9AGAR</name>
<dbReference type="Proteomes" id="UP000565441">
    <property type="component" value="Unassembled WGS sequence"/>
</dbReference>
<accession>A0A8H5H3L5</accession>
<gene>
    <name evidence="2" type="ORF">D9615_007747</name>
</gene>
<dbReference type="AlphaFoldDB" id="A0A8H5H3L5"/>
<organism evidence="2 3">
    <name type="scientific">Tricholomella constricta</name>
    <dbReference type="NCBI Taxonomy" id="117010"/>
    <lineage>
        <taxon>Eukaryota</taxon>
        <taxon>Fungi</taxon>
        <taxon>Dikarya</taxon>
        <taxon>Basidiomycota</taxon>
        <taxon>Agaricomycotina</taxon>
        <taxon>Agaricomycetes</taxon>
        <taxon>Agaricomycetidae</taxon>
        <taxon>Agaricales</taxon>
        <taxon>Tricholomatineae</taxon>
        <taxon>Lyophyllaceae</taxon>
        <taxon>Tricholomella</taxon>
    </lineage>
</organism>
<dbReference type="OrthoDB" id="10668042at2759"/>
<evidence type="ECO:0000256" key="1">
    <source>
        <dbReference type="SAM" id="MobiDB-lite"/>
    </source>
</evidence>
<sequence>MGVVEIREISTTREKIRTRDVTHGCHGPPSAAALCISGWRALLPSSTQSSPWSIAPCSSKPVSPQQPNGFIYHSRPISVVPNDPTHPPWDGPQSINFRPDPSGWYSPVLSPPQAAPLHNRSAPMSPPGLSRRLPPPPPALDPAPRETFELHDFWKGRFAPFPGFSSRPGLLAARDSSKIKISQPVQKKAVTPQLQLLPPRSFMASPESPELLYSSSDVSDDNKINFHLDKYVRLASPSPKSAGELNLPRARGEYATTAIPASSIAAESPLFSTESSKGLSSIWAAMILSPTSFTAFARFRVAIPGKPIHLICPDLPALNEGSQGVEDDLDRDVGIDAVLICHAGKVCKMRGRKLLFVKSLLQNRLAIAAS</sequence>
<reference evidence="2 3" key="1">
    <citation type="journal article" date="2020" name="ISME J.">
        <title>Uncovering the hidden diversity of litter-decomposition mechanisms in mushroom-forming fungi.</title>
        <authorList>
            <person name="Floudas D."/>
            <person name="Bentzer J."/>
            <person name="Ahren D."/>
            <person name="Johansson T."/>
            <person name="Persson P."/>
            <person name="Tunlid A."/>
        </authorList>
    </citation>
    <scope>NUCLEOTIDE SEQUENCE [LARGE SCALE GENOMIC DNA]</scope>
    <source>
        <strain evidence="2 3">CBS 661.87</strain>
    </source>
</reference>